<dbReference type="EMBL" id="MU150231">
    <property type="protein sequence ID" value="KAF9468994.1"/>
    <property type="molecule type" value="Genomic_DNA"/>
</dbReference>
<protein>
    <submittedName>
        <fullName evidence="1">Uncharacterized protein</fullName>
    </submittedName>
</protein>
<accession>A0A9P5YGS4</accession>
<keyword evidence="2" id="KW-1185">Reference proteome</keyword>
<evidence type="ECO:0000313" key="1">
    <source>
        <dbReference type="EMBL" id="KAF9468994.1"/>
    </source>
</evidence>
<proteinExistence type="predicted"/>
<organism evidence="1 2">
    <name type="scientific">Collybia nuda</name>
    <dbReference type="NCBI Taxonomy" id="64659"/>
    <lineage>
        <taxon>Eukaryota</taxon>
        <taxon>Fungi</taxon>
        <taxon>Dikarya</taxon>
        <taxon>Basidiomycota</taxon>
        <taxon>Agaricomycotina</taxon>
        <taxon>Agaricomycetes</taxon>
        <taxon>Agaricomycetidae</taxon>
        <taxon>Agaricales</taxon>
        <taxon>Tricholomatineae</taxon>
        <taxon>Clitocybaceae</taxon>
        <taxon>Collybia</taxon>
    </lineage>
</organism>
<evidence type="ECO:0000313" key="2">
    <source>
        <dbReference type="Proteomes" id="UP000807353"/>
    </source>
</evidence>
<dbReference type="AlphaFoldDB" id="A0A9P5YGS4"/>
<dbReference type="Proteomes" id="UP000807353">
    <property type="component" value="Unassembled WGS sequence"/>
</dbReference>
<sequence>MRKGDGRGSEERRRRTGWCRGHLARRIHILTCRLPLTCSSVVVFFPPVLRLRISAVLPIVVAVLTPTRSSSTFPPTVPIVSISAVPDVSPSIIRCPPRLQNVCSSRY</sequence>
<comment type="caution">
    <text evidence="1">The sequence shown here is derived from an EMBL/GenBank/DDBJ whole genome shotgun (WGS) entry which is preliminary data.</text>
</comment>
<gene>
    <name evidence="1" type="ORF">BDZ94DRAFT_1245119</name>
</gene>
<reference evidence="1" key="1">
    <citation type="submission" date="2020-11" db="EMBL/GenBank/DDBJ databases">
        <authorList>
            <consortium name="DOE Joint Genome Institute"/>
            <person name="Ahrendt S."/>
            <person name="Riley R."/>
            <person name="Andreopoulos W."/>
            <person name="Labutti K."/>
            <person name="Pangilinan J."/>
            <person name="Ruiz-Duenas F.J."/>
            <person name="Barrasa J.M."/>
            <person name="Sanchez-Garcia M."/>
            <person name="Camarero S."/>
            <person name="Miyauchi S."/>
            <person name="Serrano A."/>
            <person name="Linde D."/>
            <person name="Babiker R."/>
            <person name="Drula E."/>
            <person name="Ayuso-Fernandez I."/>
            <person name="Pacheco R."/>
            <person name="Padilla G."/>
            <person name="Ferreira P."/>
            <person name="Barriuso J."/>
            <person name="Kellner H."/>
            <person name="Castanera R."/>
            <person name="Alfaro M."/>
            <person name="Ramirez L."/>
            <person name="Pisabarro A.G."/>
            <person name="Kuo A."/>
            <person name="Tritt A."/>
            <person name="Lipzen A."/>
            <person name="He G."/>
            <person name="Yan M."/>
            <person name="Ng V."/>
            <person name="Cullen D."/>
            <person name="Martin F."/>
            <person name="Rosso M.-N."/>
            <person name="Henrissat B."/>
            <person name="Hibbett D."/>
            <person name="Martinez A.T."/>
            <person name="Grigoriev I.V."/>
        </authorList>
    </citation>
    <scope>NUCLEOTIDE SEQUENCE</scope>
    <source>
        <strain evidence="1">CBS 247.69</strain>
    </source>
</reference>
<name>A0A9P5YGS4_9AGAR</name>